<sequence>MTVAIENKHKFVYDTSPVGGISFKDEYYNRTGTTFEACLQVYDAPNIFGDMWITTITNIDDSIVTVDYFTDEHTDYKTAVKDSLSEQVNNRVKNAQGVEELDEIDDEISALRNLSSKMKDGEKIKICKIRIYLSESTHEKLQEKVANVKKELATEGFLTTVYLDENKEEWQSQFLGADAQEKLPNNKVGIELPAEAVAIGFAYDQTSLYDPSGVYFGSTRTGGSFYWDLFHKTKTRLYYNLFIAGDMGSGKSTFIKKEVKTEAKKNNFIRGFDKSTEYFKQTKHLGGITVKLDGSEGMINMFQVYPTITKKTPGIDLEDDMRVETDEVGSFSQNQAKLNINYRQLRKNKVSEEEMTDFDLSIFDFYCDKGIWGEEREKDITSLSEDEYPTLGEYLTFIFNRKEIETDPSTKDNLNIIYKTMLNLQRQYGHIFDGHTTFPDLMNEQIVFYDISSLSQFSEQIFDIQIYNTLTIIWADMMKNGQKEKAKFDSNTANWDELTRFVVILDEVHNYLNLKKAYAADFFVTFMSEARKFLAGTIMGIQRIERMFPKANNVSDPEMVVAANKLSEVFGLTQYKAVFKQDTSSMEHIRNVFGKSLTENEYEILPFLEVGQCVFSIAGDKNYVVQMEATDTELAQFDGGA</sequence>
<dbReference type="SUPFAM" id="SSF52540">
    <property type="entry name" value="P-loop containing nucleoside triphosphate hydrolases"/>
    <property type="match status" value="1"/>
</dbReference>
<evidence type="ECO:0000313" key="2">
    <source>
        <dbReference type="Proteomes" id="UP001290462"/>
    </source>
</evidence>
<reference evidence="1" key="1">
    <citation type="submission" date="2023-08" db="EMBL/GenBank/DDBJ databases">
        <title>Genomic characterization of piscicolin 126 produced by Carnobacterium maltaromaticum CM22 strain isolated from salmon (Salmo salar).</title>
        <authorList>
            <person name="Gonzalez-Gragera E."/>
            <person name="Garcia-Lopez J.D."/>
            <person name="Teso-Perez C."/>
            <person name="Gimenez-Hernandez I."/>
            <person name="Peralta-Sanchez J.M."/>
            <person name="Valdivia E."/>
            <person name="Montalban-Lopez M."/>
            <person name="Martin-Platero A.M."/>
            <person name="Banos A."/>
            <person name="Martinez-Bueno M."/>
        </authorList>
    </citation>
    <scope>NUCLEOTIDE SEQUENCE</scope>
    <source>
        <strain evidence="1">CM22</strain>
    </source>
</reference>
<comment type="caution">
    <text evidence="1">The sequence shown here is derived from an EMBL/GenBank/DDBJ whole genome shotgun (WGS) entry which is preliminary data.</text>
</comment>
<dbReference type="Gene3D" id="3.40.50.300">
    <property type="entry name" value="P-loop containing nucleotide triphosphate hydrolases"/>
    <property type="match status" value="2"/>
</dbReference>
<dbReference type="EMBL" id="JAVBVO010000024">
    <property type="protein sequence ID" value="MDZ5760675.1"/>
    <property type="molecule type" value="Genomic_DNA"/>
</dbReference>
<dbReference type="Proteomes" id="UP001290462">
    <property type="component" value="Unassembled WGS sequence"/>
</dbReference>
<dbReference type="InterPro" id="IPR027417">
    <property type="entry name" value="P-loop_NTPase"/>
</dbReference>
<accession>A0AAW9K7T3</accession>
<dbReference type="AlphaFoldDB" id="A0AAW9K7T3"/>
<proteinExistence type="predicted"/>
<evidence type="ECO:0000313" key="1">
    <source>
        <dbReference type="EMBL" id="MDZ5760675.1"/>
    </source>
</evidence>
<gene>
    <name evidence="1" type="ORF">RAK27_18700</name>
</gene>
<protein>
    <submittedName>
        <fullName evidence="1">ATPase</fullName>
    </submittedName>
</protein>
<name>A0AAW9K7T3_CARML</name>
<dbReference type="RefSeq" id="WP_322809838.1">
    <property type="nucleotide sequence ID" value="NZ_JAVBVO010000024.1"/>
</dbReference>
<organism evidence="1 2">
    <name type="scientific">Carnobacterium maltaromaticum</name>
    <name type="common">Carnobacterium piscicola</name>
    <dbReference type="NCBI Taxonomy" id="2751"/>
    <lineage>
        <taxon>Bacteria</taxon>
        <taxon>Bacillati</taxon>
        <taxon>Bacillota</taxon>
        <taxon>Bacilli</taxon>
        <taxon>Lactobacillales</taxon>
        <taxon>Carnobacteriaceae</taxon>
        <taxon>Carnobacterium</taxon>
    </lineage>
</organism>